<keyword evidence="3" id="KW-1185">Reference proteome</keyword>
<protein>
    <recommendedName>
        <fullName evidence="4">RanBP2-type domain-containing protein</fullName>
    </recommendedName>
</protein>
<proteinExistence type="predicted"/>
<dbReference type="Proteomes" id="UP001189429">
    <property type="component" value="Unassembled WGS sequence"/>
</dbReference>
<reference evidence="2" key="1">
    <citation type="submission" date="2023-10" db="EMBL/GenBank/DDBJ databases">
        <authorList>
            <person name="Chen Y."/>
            <person name="Shah S."/>
            <person name="Dougan E. K."/>
            <person name="Thang M."/>
            <person name="Chan C."/>
        </authorList>
    </citation>
    <scope>NUCLEOTIDE SEQUENCE [LARGE SCALE GENOMIC DNA]</scope>
</reference>
<organism evidence="2 3">
    <name type="scientific">Prorocentrum cordatum</name>
    <dbReference type="NCBI Taxonomy" id="2364126"/>
    <lineage>
        <taxon>Eukaryota</taxon>
        <taxon>Sar</taxon>
        <taxon>Alveolata</taxon>
        <taxon>Dinophyceae</taxon>
        <taxon>Prorocentrales</taxon>
        <taxon>Prorocentraceae</taxon>
        <taxon>Prorocentrum</taxon>
    </lineage>
</organism>
<evidence type="ECO:0000313" key="2">
    <source>
        <dbReference type="EMBL" id="CAK0868418.1"/>
    </source>
</evidence>
<sequence>MADYWKCSCGEFNTKGRRTCGGCGALKPQPRDPWSYGGPKAAEFWVGQPRWTSTKQKGVLPRKPWVNMSGGGGDSGQQAPAGATLSASEIREWPELPFEAYKKTKCALCRSSRSKIENARRAAAAGLLSAAGCEALRAVDKAARARQQAKERLANNNGKALKMLEAVSASEAEVAKLEKELEARRARKLARRALPHSRATHRRCAHYRVSRTTMRVATA</sequence>
<evidence type="ECO:0000313" key="3">
    <source>
        <dbReference type="Proteomes" id="UP001189429"/>
    </source>
</evidence>
<dbReference type="EMBL" id="CAUYUJ010016744">
    <property type="protein sequence ID" value="CAK0868418.1"/>
    <property type="molecule type" value="Genomic_DNA"/>
</dbReference>
<feature type="coiled-coil region" evidence="1">
    <location>
        <begin position="139"/>
        <end position="187"/>
    </location>
</feature>
<evidence type="ECO:0008006" key="4">
    <source>
        <dbReference type="Google" id="ProtNLM"/>
    </source>
</evidence>
<gene>
    <name evidence="2" type="ORF">PCOR1329_LOCUS55078</name>
</gene>
<comment type="caution">
    <text evidence="2">The sequence shown here is derived from an EMBL/GenBank/DDBJ whole genome shotgun (WGS) entry which is preliminary data.</text>
</comment>
<accession>A0ABN9V6T5</accession>
<keyword evidence="1" id="KW-0175">Coiled coil</keyword>
<name>A0ABN9V6T5_9DINO</name>
<evidence type="ECO:0000256" key="1">
    <source>
        <dbReference type="SAM" id="Coils"/>
    </source>
</evidence>